<sequence length="68" mass="7503">MEFATKGSGEPPISEWVAIRVHLLKTTQHLGGGDEMSLLSLFLTHEEGLDNLRRQKIGLAKEELGNSD</sequence>
<reference evidence="1 2" key="1">
    <citation type="submission" date="2023-09" db="EMBL/GenBank/DDBJ databases">
        <title>Genomes of two closely related lineages of the louse Polyplax serrata with different host specificities.</title>
        <authorList>
            <person name="Martinu J."/>
            <person name="Tarabai H."/>
            <person name="Stefka J."/>
            <person name="Hypsa V."/>
        </authorList>
    </citation>
    <scope>NUCLEOTIDE SEQUENCE [LARGE SCALE GENOMIC DNA]</scope>
    <source>
        <strain evidence="1">98ZLc_SE</strain>
    </source>
</reference>
<accession>A0ABR1ANY2</accession>
<name>A0ABR1ANY2_POLSC</name>
<gene>
    <name evidence="1" type="ORF">RUM44_011053</name>
</gene>
<organism evidence="1 2">
    <name type="scientific">Polyplax serrata</name>
    <name type="common">Common mouse louse</name>
    <dbReference type="NCBI Taxonomy" id="468196"/>
    <lineage>
        <taxon>Eukaryota</taxon>
        <taxon>Metazoa</taxon>
        <taxon>Ecdysozoa</taxon>
        <taxon>Arthropoda</taxon>
        <taxon>Hexapoda</taxon>
        <taxon>Insecta</taxon>
        <taxon>Pterygota</taxon>
        <taxon>Neoptera</taxon>
        <taxon>Paraneoptera</taxon>
        <taxon>Psocodea</taxon>
        <taxon>Troctomorpha</taxon>
        <taxon>Phthiraptera</taxon>
        <taxon>Anoplura</taxon>
        <taxon>Polyplacidae</taxon>
        <taxon>Polyplax</taxon>
    </lineage>
</organism>
<keyword evidence="2" id="KW-1185">Reference proteome</keyword>
<protein>
    <submittedName>
        <fullName evidence="1">Uncharacterized protein</fullName>
    </submittedName>
</protein>
<dbReference type="EMBL" id="JAWJWF010000046">
    <property type="protein sequence ID" value="KAK6624195.1"/>
    <property type="molecule type" value="Genomic_DNA"/>
</dbReference>
<evidence type="ECO:0000313" key="2">
    <source>
        <dbReference type="Proteomes" id="UP001359485"/>
    </source>
</evidence>
<evidence type="ECO:0000313" key="1">
    <source>
        <dbReference type="EMBL" id="KAK6624195.1"/>
    </source>
</evidence>
<proteinExistence type="predicted"/>
<comment type="caution">
    <text evidence="1">The sequence shown here is derived from an EMBL/GenBank/DDBJ whole genome shotgun (WGS) entry which is preliminary data.</text>
</comment>
<dbReference type="Proteomes" id="UP001359485">
    <property type="component" value="Unassembled WGS sequence"/>
</dbReference>